<evidence type="ECO:0000259" key="10">
    <source>
        <dbReference type="PROSITE" id="PS51449"/>
    </source>
</evidence>
<evidence type="ECO:0000256" key="2">
    <source>
        <dbReference type="ARBA" id="ARBA00022490"/>
    </source>
</evidence>
<dbReference type="HAMAP" id="MF_01865">
    <property type="entry name" value="MTTase_RimO"/>
    <property type="match status" value="1"/>
</dbReference>
<evidence type="ECO:0000313" key="12">
    <source>
        <dbReference type="EMBL" id="TGV04395.1"/>
    </source>
</evidence>
<dbReference type="OrthoDB" id="9805215at2"/>
<dbReference type="SFLD" id="SFLDG01061">
    <property type="entry name" value="methylthiotransferase"/>
    <property type="match status" value="1"/>
</dbReference>
<evidence type="ECO:0000256" key="4">
    <source>
        <dbReference type="ARBA" id="ARBA00022691"/>
    </source>
</evidence>
<dbReference type="InterPro" id="IPR058240">
    <property type="entry name" value="rSAM_sf"/>
</dbReference>
<dbReference type="InterPro" id="IPR005840">
    <property type="entry name" value="Ribosomal_uS12_MeSTrfase_RimO"/>
</dbReference>
<dbReference type="InterPro" id="IPR023404">
    <property type="entry name" value="rSAM_horseshoe"/>
</dbReference>
<keyword evidence="6 8" id="KW-0408">Iron</keyword>
<dbReference type="InterPro" id="IPR020612">
    <property type="entry name" value="Methylthiotransferase_CS"/>
</dbReference>
<keyword evidence="13" id="KW-1185">Reference proteome</keyword>
<evidence type="ECO:0000313" key="13">
    <source>
        <dbReference type="Proteomes" id="UP000307602"/>
    </source>
</evidence>
<comment type="similarity">
    <text evidence="8">Belongs to the methylthiotransferase family. RimO subfamily.</text>
</comment>
<dbReference type="GO" id="GO:0006400">
    <property type="term" value="P:tRNA modification"/>
    <property type="evidence" value="ECO:0007669"/>
    <property type="project" value="InterPro"/>
</dbReference>
<evidence type="ECO:0000256" key="7">
    <source>
        <dbReference type="ARBA" id="ARBA00023014"/>
    </source>
</evidence>
<evidence type="ECO:0000256" key="3">
    <source>
        <dbReference type="ARBA" id="ARBA00022679"/>
    </source>
</evidence>
<proteinExistence type="inferred from homology"/>
<dbReference type="PANTHER" id="PTHR43837">
    <property type="entry name" value="RIBOSOMAL PROTEIN S12 METHYLTHIOTRANSFERASE RIMO"/>
    <property type="match status" value="1"/>
</dbReference>
<organism evidence="12 13">
    <name type="scientific">Flavivirga rizhaonensis</name>
    <dbReference type="NCBI Taxonomy" id="2559571"/>
    <lineage>
        <taxon>Bacteria</taxon>
        <taxon>Pseudomonadati</taxon>
        <taxon>Bacteroidota</taxon>
        <taxon>Flavobacteriia</taxon>
        <taxon>Flavobacteriales</taxon>
        <taxon>Flavobacteriaceae</taxon>
        <taxon>Flavivirga</taxon>
    </lineage>
</organism>
<feature type="binding site" evidence="8">
    <location>
        <position position="148"/>
    </location>
    <ligand>
        <name>[4Fe-4S] cluster</name>
        <dbReference type="ChEBI" id="CHEBI:49883"/>
        <label>2</label>
        <note>4Fe-4S-S-AdoMet</note>
    </ligand>
</feature>
<dbReference type="InterPro" id="IPR012340">
    <property type="entry name" value="NA-bd_OB-fold"/>
</dbReference>
<feature type="domain" description="TRAM" evidence="9">
    <location>
        <begin position="367"/>
        <end position="434"/>
    </location>
</feature>
<dbReference type="AlphaFoldDB" id="A0A4S1E1Z4"/>
<dbReference type="GO" id="GO:0046872">
    <property type="term" value="F:metal ion binding"/>
    <property type="evidence" value="ECO:0007669"/>
    <property type="project" value="UniProtKB-KW"/>
</dbReference>
<dbReference type="InterPro" id="IPR038135">
    <property type="entry name" value="Methylthiotransferase_N_sf"/>
</dbReference>
<dbReference type="Gene3D" id="3.40.50.12160">
    <property type="entry name" value="Methylthiotransferase, N-terminal domain"/>
    <property type="match status" value="1"/>
</dbReference>
<dbReference type="InterPro" id="IPR013848">
    <property type="entry name" value="Methylthiotransferase_N"/>
</dbReference>
<dbReference type="GO" id="GO:0035599">
    <property type="term" value="F:aspartic acid methylthiotransferase activity"/>
    <property type="evidence" value="ECO:0007669"/>
    <property type="project" value="TreeGrafter"/>
</dbReference>
<keyword evidence="5 8" id="KW-0479">Metal-binding</keyword>
<keyword evidence="3 8" id="KW-0808">Transferase</keyword>
<dbReference type="EC" id="2.8.4.4" evidence="8"/>
<comment type="cofactor">
    <cofactor evidence="8">
        <name>[4Fe-4S] cluster</name>
        <dbReference type="ChEBI" id="CHEBI:49883"/>
    </cofactor>
    <text evidence="8">Binds 2 [4Fe-4S] clusters. One cluster is coordinated with 3 cysteines and an exchangeable S-adenosyl-L-methionine.</text>
</comment>
<dbReference type="RefSeq" id="WP_135875119.1">
    <property type="nucleotide sequence ID" value="NZ_SRSO01000002.1"/>
</dbReference>
<dbReference type="InterPro" id="IPR007197">
    <property type="entry name" value="rSAM"/>
</dbReference>
<reference evidence="12 13" key="1">
    <citation type="submission" date="2019-04" db="EMBL/GenBank/DDBJ databases">
        <authorList>
            <person name="Liu A."/>
        </authorList>
    </citation>
    <scope>NUCLEOTIDE SEQUENCE [LARGE SCALE GENOMIC DNA]</scope>
    <source>
        <strain evidence="12 13">RZ03</strain>
    </source>
</reference>
<dbReference type="SUPFAM" id="SSF102114">
    <property type="entry name" value="Radical SAM enzymes"/>
    <property type="match status" value="1"/>
</dbReference>
<evidence type="ECO:0000256" key="8">
    <source>
        <dbReference type="HAMAP-Rule" id="MF_01865"/>
    </source>
</evidence>
<dbReference type="SFLD" id="SFLDS00029">
    <property type="entry name" value="Radical_SAM"/>
    <property type="match status" value="1"/>
</dbReference>
<keyword evidence="7 8" id="KW-0411">Iron-sulfur</keyword>
<dbReference type="SFLD" id="SFLDF00274">
    <property type="entry name" value="ribosomal_protein_S12_methylth"/>
    <property type="match status" value="1"/>
</dbReference>
<feature type="binding site" evidence="8">
    <location>
        <position position="155"/>
    </location>
    <ligand>
        <name>[4Fe-4S] cluster</name>
        <dbReference type="ChEBI" id="CHEBI:49883"/>
        <label>2</label>
        <note>4Fe-4S-S-AdoMet</note>
    </ligand>
</feature>
<evidence type="ECO:0000259" key="11">
    <source>
        <dbReference type="PROSITE" id="PS51918"/>
    </source>
</evidence>
<dbReference type="FunFam" id="3.80.30.20:FF:000001">
    <property type="entry name" value="tRNA-2-methylthio-N(6)-dimethylallyladenosine synthase 2"/>
    <property type="match status" value="1"/>
</dbReference>
<dbReference type="PROSITE" id="PS51918">
    <property type="entry name" value="RADICAL_SAM"/>
    <property type="match status" value="1"/>
</dbReference>
<protein>
    <recommendedName>
        <fullName evidence="8">Ribosomal protein uS12 methylthiotransferase RimO</fullName>
        <shortName evidence="8">uS12 MTTase</shortName>
        <shortName evidence="8">uS12 methylthiotransferase</shortName>
        <ecNumber evidence="8">2.8.4.4</ecNumber>
    </recommendedName>
    <alternativeName>
        <fullName evidence="8">Ribosomal protein uS12 (aspartate-C(3))-methylthiotransferase</fullName>
    </alternativeName>
    <alternativeName>
        <fullName evidence="8">Ribosome maturation factor RimO</fullName>
    </alternativeName>
</protein>
<dbReference type="PROSITE" id="PS50926">
    <property type="entry name" value="TRAM"/>
    <property type="match status" value="1"/>
</dbReference>
<comment type="catalytic activity">
    <reaction evidence="8">
        <text>L-aspartate(89)-[ribosomal protein uS12]-hydrogen + (sulfur carrier)-SH + AH2 + 2 S-adenosyl-L-methionine = 3-methylsulfanyl-L-aspartate(89)-[ribosomal protein uS12]-hydrogen + (sulfur carrier)-H + 5'-deoxyadenosine + L-methionine + A + S-adenosyl-L-homocysteine + 2 H(+)</text>
        <dbReference type="Rhea" id="RHEA:37087"/>
        <dbReference type="Rhea" id="RHEA-COMP:10460"/>
        <dbReference type="Rhea" id="RHEA-COMP:10461"/>
        <dbReference type="Rhea" id="RHEA-COMP:14737"/>
        <dbReference type="Rhea" id="RHEA-COMP:14739"/>
        <dbReference type="ChEBI" id="CHEBI:13193"/>
        <dbReference type="ChEBI" id="CHEBI:15378"/>
        <dbReference type="ChEBI" id="CHEBI:17319"/>
        <dbReference type="ChEBI" id="CHEBI:17499"/>
        <dbReference type="ChEBI" id="CHEBI:29917"/>
        <dbReference type="ChEBI" id="CHEBI:29961"/>
        <dbReference type="ChEBI" id="CHEBI:57844"/>
        <dbReference type="ChEBI" id="CHEBI:57856"/>
        <dbReference type="ChEBI" id="CHEBI:59789"/>
        <dbReference type="ChEBI" id="CHEBI:64428"/>
        <dbReference type="ChEBI" id="CHEBI:73599"/>
        <dbReference type="EC" id="2.8.4.4"/>
    </reaction>
</comment>
<keyword evidence="2 8" id="KW-0963">Cytoplasm</keyword>
<name>A0A4S1E1Z4_9FLAO</name>
<dbReference type="PROSITE" id="PS01278">
    <property type="entry name" value="MTTASE_RADICAL"/>
    <property type="match status" value="1"/>
</dbReference>
<sequence length="434" mass="49471">MRTKTLKKNKINVVTLGCSKNVYDSEVLMGQLKASGKNVVHEEEGNIVVINTCGFINNAKEESVNTILEFMQKKEAGDVDKVFVTGCLSERYKPDLQKEIPNVDEYFGTTELPGLLKALGADYKHELIGERLTTTPKNYAYLKIAEGCDRPCSFCAIPIMRGKHRSTPIEDIVVEAEKLAANGVKELILIAQDLTYYGLDLYKKRNLAELLEALVKVEGVEWIRLHYAFPTGFPMDVLDVMNREPKVCNYIDIPLQHISDAILKSMRRGTTKEKTTKLLKQFRAAVPNMTIRTTLIVGYPGETEEDFQTLKQWVTDMRFERLGCFTYSHEENTHAYNLEDDVPEEVKIERANEIMEIQSQISWELNQEKIGKTFKVVIDRKEGNYFIGRTEYDSPDVDNEVLIDATKTYLKTGEFTAVKIIEAEDFDLYGEVIV</sequence>
<evidence type="ECO:0000256" key="6">
    <source>
        <dbReference type="ARBA" id="ARBA00023004"/>
    </source>
</evidence>
<accession>A0A4S1E1Z4</accession>
<keyword evidence="4 8" id="KW-0949">S-adenosyl-L-methionine</keyword>
<dbReference type="PANTHER" id="PTHR43837:SF1">
    <property type="entry name" value="RIBOSOMAL PROTEIN US12 METHYLTHIOTRANSFERASE RIMO"/>
    <property type="match status" value="1"/>
</dbReference>
<dbReference type="NCBIfam" id="TIGR01125">
    <property type="entry name" value="30S ribosomal protein S12 methylthiotransferase RimO"/>
    <property type="match status" value="1"/>
</dbReference>
<dbReference type="Gene3D" id="3.80.30.20">
    <property type="entry name" value="tm_1862 like domain"/>
    <property type="match status" value="1"/>
</dbReference>
<feature type="domain" description="MTTase N-terminal" evidence="10">
    <location>
        <begin position="9"/>
        <end position="124"/>
    </location>
</feature>
<comment type="function">
    <text evidence="8">Catalyzes the methylthiolation of an aspartic acid residue of ribosomal protein uS12.</text>
</comment>
<dbReference type="Pfam" id="PF00919">
    <property type="entry name" value="UPF0004"/>
    <property type="match status" value="1"/>
</dbReference>
<dbReference type="NCBIfam" id="TIGR00089">
    <property type="entry name" value="MiaB/RimO family radical SAM methylthiotransferase"/>
    <property type="match status" value="1"/>
</dbReference>
<evidence type="ECO:0000259" key="9">
    <source>
        <dbReference type="PROSITE" id="PS50926"/>
    </source>
</evidence>
<dbReference type="GO" id="GO:0051539">
    <property type="term" value="F:4 iron, 4 sulfur cluster binding"/>
    <property type="evidence" value="ECO:0007669"/>
    <property type="project" value="UniProtKB-UniRule"/>
</dbReference>
<keyword evidence="12" id="KW-0687">Ribonucleoprotein</keyword>
<dbReference type="Pfam" id="PF04055">
    <property type="entry name" value="Radical_SAM"/>
    <property type="match status" value="1"/>
</dbReference>
<dbReference type="PROSITE" id="PS51449">
    <property type="entry name" value="MTTASE_N"/>
    <property type="match status" value="1"/>
</dbReference>
<dbReference type="EMBL" id="SRSO01000002">
    <property type="protein sequence ID" value="TGV04395.1"/>
    <property type="molecule type" value="Genomic_DNA"/>
</dbReference>
<dbReference type="InterPro" id="IPR006638">
    <property type="entry name" value="Elp3/MiaA/NifB-like_rSAM"/>
</dbReference>
<evidence type="ECO:0000256" key="1">
    <source>
        <dbReference type="ARBA" id="ARBA00022485"/>
    </source>
</evidence>
<gene>
    <name evidence="8 12" type="primary">rimO</name>
    <name evidence="12" type="ORF">EM932_02410</name>
</gene>
<dbReference type="InterPro" id="IPR005839">
    <property type="entry name" value="Methylthiotransferase"/>
</dbReference>
<dbReference type="CDD" id="cd01335">
    <property type="entry name" value="Radical_SAM"/>
    <property type="match status" value="1"/>
</dbReference>
<keyword evidence="12" id="KW-0689">Ribosomal protein</keyword>
<feature type="binding site" evidence="8">
    <location>
        <position position="18"/>
    </location>
    <ligand>
        <name>[4Fe-4S] cluster</name>
        <dbReference type="ChEBI" id="CHEBI:49883"/>
        <label>1</label>
    </ligand>
</feature>
<feature type="domain" description="Radical SAM core" evidence="11">
    <location>
        <begin position="134"/>
        <end position="365"/>
    </location>
</feature>
<feature type="binding site" evidence="8">
    <location>
        <position position="53"/>
    </location>
    <ligand>
        <name>[4Fe-4S] cluster</name>
        <dbReference type="ChEBI" id="CHEBI:49883"/>
        <label>1</label>
    </ligand>
</feature>
<dbReference type="InterPro" id="IPR002792">
    <property type="entry name" value="TRAM_dom"/>
</dbReference>
<dbReference type="Pfam" id="PF18693">
    <property type="entry name" value="TRAM_2"/>
    <property type="match status" value="1"/>
</dbReference>
<evidence type="ECO:0000256" key="5">
    <source>
        <dbReference type="ARBA" id="ARBA00022723"/>
    </source>
</evidence>
<dbReference type="GO" id="GO:0005840">
    <property type="term" value="C:ribosome"/>
    <property type="evidence" value="ECO:0007669"/>
    <property type="project" value="UniProtKB-KW"/>
</dbReference>
<comment type="subcellular location">
    <subcellularLocation>
        <location evidence="8">Cytoplasm</location>
    </subcellularLocation>
</comment>
<dbReference type="SMART" id="SM00729">
    <property type="entry name" value="Elp3"/>
    <property type="match status" value="1"/>
</dbReference>
<dbReference type="SFLD" id="SFLDG01082">
    <property type="entry name" value="B12-binding_domain_containing"/>
    <property type="match status" value="1"/>
</dbReference>
<dbReference type="GO" id="GO:0103039">
    <property type="term" value="F:protein methylthiotransferase activity"/>
    <property type="evidence" value="ECO:0007669"/>
    <property type="project" value="UniProtKB-EC"/>
</dbReference>
<keyword evidence="1 8" id="KW-0004">4Fe-4S</keyword>
<feature type="binding site" evidence="8">
    <location>
        <position position="152"/>
    </location>
    <ligand>
        <name>[4Fe-4S] cluster</name>
        <dbReference type="ChEBI" id="CHEBI:49883"/>
        <label>2</label>
        <note>4Fe-4S-S-AdoMet</note>
    </ligand>
</feature>
<dbReference type="GO" id="GO:0005829">
    <property type="term" value="C:cytosol"/>
    <property type="evidence" value="ECO:0007669"/>
    <property type="project" value="TreeGrafter"/>
</dbReference>
<dbReference type="Proteomes" id="UP000307602">
    <property type="component" value="Unassembled WGS sequence"/>
</dbReference>
<feature type="binding site" evidence="8">
    <location>
        <position position="87"/>
    </location>
    <ligand>
        <name>[4Fe-4S] cluster</name>
        <dbReference type="ChEBI" id="CHEBI:49883"/>
        <label>1</label>
    </ligand>
</feature>
<dbReference type="Gene3D" id="2.40.50.140">
    <property type="entry name" value="Nucleic acid-binding proteins"/>
    <property type="match status" value="1"/>
</dbReference>
<comment type="caution">
    <text evidence="12">The sequence shown here is derived from an EMBL/GenBank/DDBJ whole genome shotgun (WGS) entry which is preliminary data.</text>
</comment>